<dbReference type="InterPro" id="IPR002016">
    <property type="entry name" value="Haem_peroxidase"/>
</dbReference>
<dbReference type="SUPFAM" id="SSF48113">
    <property type="entry name" value="Heme-dependent peroxidases"/>
    <property type="match status" value="1"/>
</dbReference>
<evidence type="ECO:0000256" key="12">
    <source>
        <dbReference type="ARBA" id="ARBA00049265"/>
    </source>
</evidence>
<evidence type="ECO:0000256" key="5">
    <source>
        <dbReference type="ARBA" id="ARBA00022559"/>
    </source>
</evidence>
<dbReference type="GO" id="GO:0046872">
    <property type="term" value="F:metal ion binding"/>
    <property type="evidence" value="ECO:0007669"/>
    <property type="project" value="UniProtKB-UniRule"/>
</dbReference>
<dbReference type="GO" id="GO:0042744">
    <property type="term" value="P:hydrogen peroxide catabolic process"/>
    <property type="evidence" value="ECO:0007669"/>
    <property type="project" value="TreeGrafter"/>
</dbReference>
<dbReference type="PANTHER" id="PTHR31356:SF58">
    <property type="entry name" value="CYTOCHROME C PEROXIDASE, MITOCHONDRIAL"/>
    <property type="match status" value="1"/>
</dbReference>
<evidence type="ECO:0000256" key="10">
    <source>
        <dbReference type="ARBA" id="ARBA00023004"/>
    </source>
</evidence>
<dbReference type="GO" id="GO:0034599">
    <property type="term" value="P:cellular response to oxidative stress"/>
    <property type="evidence" value="ECO:0007669"/>
    <property type="project" value="InterPro"/>
</dbReference>
<evidence type="ECO:0000256" key="2">
    <source>
        <dbReference type="ARBA" id="ARBA00004305"/>
    </source>
</evidence>
<reference evidence="15" key="2">
    <citation type="submission" date="2016-05" db="EMBL/GenBank/DDBJ databases">
        <title>Comparative analysis highlights variable genome content of wheat rusts and divergence of the mating loci.</title>
        <authorList>
            <person name="Cuomo C.A."/>
            <person name="Bakkeren G."/>
            <person name="Szabo L."/>
            <person name="Khalil H."/>
            <person name="Joly D."/>
            <person name="Goldberg J."/>
            <person name="Young S."/>
            <person name="Zeng Q."/>
            <person name="Fellers J."/>
        </authorList>
    </citation>
    <scope>NUCLEOTIDE SEQUENCE [LARGE SCALE GENOMIC DNA]</scope>
    <source>
        <strain evidence="15">1-1 BBBD Race 1</strain>
    </source>
</reference>
<keyword evidence="11" id="KW-0496">Mitochondrion</keyword>
<dbReference type="Gene3D" id="1.10.520.10">
    <property type="match status" value="1"/>
</dbReference>
<feature type="domain" description="Plant heme peroxidase family profile" evidence="14">
    <location>
        <begin position="83"/>
        <end position="162"/>
    </location>
</feature>
<evidence type="ECO:0000313" key="15">
    <source>
        <dbReference type="EMBL" id="OAV85513.1"/>
    </source>
</evidence>
<dbReference type="GO" id="GO:0005759">
    <property type="term" value="C:mitochondrial matrix"/>
    <property type="evidence" value="ECO:0007669"/>
    <property type="project" value="UniProtKB-SubCell"/>
</dbReference>
<evidence type="ECO:0000313" key="16">
    <source>
        <dbReference type="EnsemblFungi" id="PTTG_30469-t43_1-p1"/>
    </source>
</evidence>
<dbReference type="GO" id="GO:0020037">
    <property type="term" value="F:heme binding"/>
    <property type="evidence" value="ECO:0007669"/>
    <property type="project" value="UniProtKB-UniRule"/>
</dbReference>
<evidence type="ECO:0000313" key="17">
    <source>
        <dbReference type="Proteomes" id="UP000005240"/>
    </source>
</evidence>
<sequence length="162" mass="17801">MKIEARESEIIWEGEADAGVPSTKILEGLQWSESSSGGSKEITTKTKISLMRESLISHKSLRQSLRQERDLVKFDARSGLTYSDLWTLAGVAAIQEIGGPKIPWRLGCQDGVGPESCPPDGRLPDGDKDQDHLQKIFFHMGFNDQESVALLGAHALGRCHTN</sequence>
<accession>A0A180G107</accession>
<keyword evidence="5 13" id="KW-0575">Peroxidase</keyword>
<evidence type="ECO:0000256" key="6">
    <source>
        <dbReference type="ARBA" id="ARBA00022617"/>
    </source>
</evidence>
<name>A0A180G107_PUCT1</name>
<gene>
    <name evidence="15" type="ORF">PTTG_30469</name>
</gene>
<dbReference type="VEuPathDB" id="FungiDB:PTTG_30469"/>
<evidence type="ECO:0000256" key="3">
    <source>
        <dbReference type="ARBA" id="ARBA00004569"/>
    </source>
</evidence>
<evidence type="ECO:0000256" key="9">
    <source>
        <dbReference type="ARBA" id="ARBA00023002"/>
    </source>
</evidence>
<evidence type="ECO:0000259" key="14">
    <source>
        <dbReference type="PROSITE" id="PS50873"/>
    </source>
</evidence>
<evidence type="ECO:0000256" key="1">
    <source>
        <dbReference type="ARBA" id="ARBA00003917"/>
    </source>
</evidence>
<dbReference type="GO" id="GO:0000302">
    <property type="term" value="P:response to reactive oxygen species"/>
    <property type="evidence" value="ECO:0007669"/>
    <property type="project" value="TreeGrafter"/>
</dbReference>
<keyword evidence="17" id="KW-1185">Reference proteome</keyword>
<dbReference type="PROSITE" id="PS50873">
    <property type="entry name" value="PEROXIDASE_4"/>
    <property type="match status" value="1"/>
</dbReference>
<dbReference type="EMBL" id="ADAS02003940">
    <property type="protein sequence ID" value="OAV85513.1"/>
    <property type="molecule type" value="Genomic_DNA"/>
</dbReference>
<feature type="non-terminal residue" evidence="15">
    <location>
        <position position="162"/>
    </location>
</feature>
<dbReference type="EC" id="1.11.1.-" evidence="13"/>
<evidence type="ECO:0000256" key="8">
    <source>
        <dbReference type="ARBA" id="ARBA00022946"/>
    </source>
</evidence>
<dbReference type="InterPro" id="IPR044831">
    <property type="entry name" value="Ccp1-like"/>
</dbReference>
<dbReference type="AlphaFoldDB" id="A0A180G107"/>
<evidence type="ECO:0000256" key="7">
    <source>
        <dbReference type="ARBA" id="ARBA00022723"/>
    </source>
</evidence>
<keyword evidence="6" id="KW-0349">Heme</keyword>
<reference evidence="16" key="4">
    <citation type="submission" date="2025-05" db="UniProtKB">
        <authorList>
            <consortium name="EnsemblFungi"/>
        </authorList>
    </citation>
    <scope>IDENTIFICATION</scope>
    <source>
        <strain evidence="16">isolate 1-1 / race 1 (BBBD)</strain>
    </source>
</reference>
<dbReference type="GO" id="GO:0005758">
    <property type="term" value="C:mitochondrial intermembrane space"/>
    <property type="evidence" value="ECO:0007669"/>
    <property type="project" value="UniProtKB-SubCell"/>
</dbReference>
<comment type="catalytic activity">
    <reaction evidence="12">
        <text>2 Fe(II)-[cytochrome c] + H2O2 + 2 H(+) = 2 Fe(III)-[cytochrome c] + 2 H2O</text>
        <dbReference type="Rhea" id="RHEA:16581"/>
        <dbReference type="Rhea" id="RHEA-COMP:10350"/>
        <dbReference type="Rhea" id="RHEA-COMP:14399"/>
        <dbReference type="ChEBI" id="CHEBI:15377"/>
        <dbReference type="ChEBI" id="CHEBI:15378"/>
        <dbReference type="ChEBI" id="CHEBI:16240"/>
        <dbReference type="ChEBI" id="CHEBI:29033"/>
        <dbReference type="ChEBI" id="CHEBI:29034"/>
        <dbReference type="EC" id="1.11.1.5"/>
    </reaction>
</comment>
<dbReference type="Gene3D" id="1.10.420.10">
    <property type="entry name" value="Peroxidase, domain 2"/>
    <property type="match status" value="1"/>
</dbReference>
<dbReference type="PRINTS" id="PR00458">
    <property type="entry name" value="PEROXIDASE"/>
</dbReference>
<dbReference type="InterPro" id="IPR002207">
    <property type="entry name" value="Peroxidase_I"/>
</dbReference>
<reference evidence="16 17" key="3">
    <citation type="journal article" date="2017" name="G3 (Bethesda)">
        <title>Comparative analysis highlights variable genome content of wheat rusts and divergence of the mating loci.</title>
        <authorList>
            <person name="Cuomo C.A."/>
            <person name="Bakkeren G."/>
            <person name="Khalil H.B."/>
            <person name="Panwar V."/>
            <person name="Joly D."/>
            <person name="Linning R."/>
            <person name="Sakthikumar S."/>
            <person name="Song X."/>
            <person name="Adiconis X."/>
            <person name="Fan L."/>
            <person name="Goldberg J.M."/>
            <person name="Levin J.Z."/>
            <person name="Young S."/>
            <person name="Zeng Q."/>
            <person name="Anikster Y."/>
            <person name="Bruce M."/>
            <person name="Wang M."/>
            <person name="Yin C."/>
            <person name="McCallum B."/>
            <person name="Szabo L.J."/>
            <person name="Hulbert S."/>
            <person name="Chen X."/>
            <person name="Fellers J.P."/>
        </authorList>
    </citation>
    <scope>NUCLEOTIDE SEQUENCE</scope>
    <source>
        <strain evidence="16">isolate 1-1 / race 1 (BBBD)</strain>
        <strain evidence="17">Isolate 1-1 / race 1 (BBBD)</strain>
    </source>
</reference>
<dbReference type="Proteomes" id="UP000005240">
    <property type="component" value="Unassembled WGS sequence"/>
</dbReference>
<dbReference type="EnsemblFungi" id="PTTG_30469-t43_1">
    <property type="protein sequence ID" value="PTTG_30469-t43_1-p1"/>
    <property type="gene ID" value="PTTG_30469"/>
</dbReference>
<dbReference type="PRINTS" id="PR00459">
    <property type="entry name" value="ASPEROXIDASE"/>
</dbReference>
<dbReference type="GO" id="GO:0004130">
    <property type="term" value="F:cytochrome-c peroxidase activity"/>
    <property type="evidence" value="ECO:0007669"/>
    <property type="project" value="UniProtKB-EC"/>
</dbReference>
<organism evidence="15">
    <name type="scientific">Puccinia triticina (isolate 1-1 / race 1 (BBBD))</name>
    <name type="common">Brown leaf rust fungus</name>
    <dbReference type="NCBI Taxonomy" id="630390"/>
    <lineage>
        <taxon>Eukaryota</taxon>
        <taxon>Fungi</taxon>
        <taxon>Dikarya</taxon>
        <taxon>Basidiomycota</taxon>
        <taxon>Pucciniomycotina</taxon>
        <taxon>Pucciniomycetes</taxon>
        <taxon>Pucciniales</taxon>
        <taxon>Pucciniaceae</taxon>
        <taxon>Puccinia</taxon>
    </lineage>
</organism>
<evidence type="ECO:0000256" key="4">
    <source>
        <dbReference type="ARBA" id="ARBA00005997"/>
    </source>
</evidence>
<dbReference type="Pfam" id="PF00141">
    <property type="entry name" value="peroxidase"/>
    <property type="match status" value="1"/>
</dbReference>
<keyword evidence="7" id="KW-0479">Metal-binding</keyword>
<dbReference type="PANTHER" id="PTHR31356">
    <property type="entry name" value="THYLAKOID LUMENAL 29 KDA PROTEIN, CHLOROPLASTIC-RELATED"/>
    <property type="match status" value="1"/>
</dbReference>
<reference evidence="15" key="1">
    <citation type="submission" date="2009-11" db="EMBL/GenBank/DDBJ databases">
        <authorList>
            <consortium name="The Broad Institute Genome Sequencing Platform"/>
            <person name="Ward D."/>
            <person name="Feldgarden M."/>
            <person name="Earl A."/>
            <person name="Young S.K."/>
            <person name="Zeng Q."/>
            <person name="Koehrsen M."/>
            <person name="Alvarado L."/>
            <person name="Berlin A."/>
            <person name="Bochicchio J."/>
            <person name="Borenstein D."/>
            <person name="Chapman S.B."/>
            <person name="Chen Z."/>
            <person name="Engels R."/>
            <person name="Freedman E."/>
            <person name="Gellesch M."/>
            <person name="Goldberg J."/>
            <person name="Griggs A."/>
            <person name="Gujja S."/>
            <person name="Heilman E."/>
            <person name="Heiman D."/>
            <person name="Hepburn T."/>
            <person name="Howarth C."/>
            <person name="Jen D."/>
            <person name="Larson L."/>
            <person name="Lewis B."/>
            <person name="Mehta T."/>
            <person name="Park D."/>
            <person name="Pearson M."/>
            <person name="Roberts A."/>
            <person name="Saif S."/>
            <person name="Shea T."/>
            <person name="Shenoy N."/>
            <person name="Sisk P."/>
            <person name="Stolte C."/>
            <person name="Sykes S."/>
            <person name="Thomson T."/>
            <person name="Walk T."/>
            <person name="White J."/>
            <person name="Yandava C."/>
            <person name="Izard J."/>
            <person name="Baranova O.V."/>
            <person name="Blanton J.M."/>
            <person name="Tanner A.C."/>
            <person name="Dewhirst F.E."/>
            <person name="Haas B."/>
            <person name="Nusbaum C."/>
            <person name="Birren B."/>
        </authorList>
    </citation>
    <scope>NUCLEOTIDE SEQUENCE [LARGE SCALE GENOMIC DNA]</scope>
    <source>
        <strain evidence="15">1-1 BBBD Race 1</strain>
    </source>
</reference>
<keyword evidence="9 13" id="KW-0560">Oxidoreductase</keyword>
<proteinExistence type="inferred from homology"/>
<comment type="subcellular location">
    <subcellularLocation>
        <location evidence="3">Mitochondrion intermembrane space</location>
    </subcellularLocation>
    <subcellularLocation>
        <location evidence="2">Mitochondrion matrix</location>
    </subcellularLocation>
</comment>
<evidence type="ECO:0000256" key="13">
    <source>
        <dbReference type="RuleBase" id="RU363051"/>
    </source>
</evidence>
<dbReference type="STRING" id="630390.A0A180G107"/>
<comment type="function">
    <text evidence="1">Destroys radicals which are normally produced within the cells and which are toxic to biological systems.</text>
</comment>
<comment type="similarity">
    <text evidence="4">Belongs to the peroxidase family. Cytochrome c peroxidase subfamily.</text>
</comment>
<keyword evidence="10" id="KW-0408">Iron</keyword>
<protein>
    <recommendedName>
        <fullName evidence="13">Peroxidase</fullName>
        <ecNumber evidence="13">1.11.1.-</ecNumber>
    </recommendedName>
</protein>
<keyword evidence="8" id="KW-0809">Transit peptide</keyword>
<evidence type="ECO:0000256" key="11">
    <source>
        <dbReference type="ARBA" id="ARBA00023128"/>
    </source>
</evidence>
<dbReference type="InterPro" id="IPR010255">
    <property type="entry name" value="Haem_peroxidase_sf"/>
</dbReference>
<dbReference type="OrthoDB" id="2859658at2759"/>